<dbReference type="KEGG" id="serj:SGUI_2372"/>
<dbReference type="SUPFAM" id="SSF46894">
    <property type="entry name" value="C-terminal effector domain of the bipartite response regulators"/>
    <property type="match status" value="1"/>
</dbReference>
<name>A0A1B1NE94_9MICO</name>
<evidence type="ECO:0000256" key="3">
    <source>
        <dbReference type="SAM" id="MobiDB-lite"/>
    </source>
</evidence>
<dbReference type="STRING" id="1758689.SGUI_2372"/>
<dbReference type="PROSITE" id="PS51755">
    <property type="entry name" value="OMPR_PHOB"/>
    <property type="match status" value="1"/>
</dbReference>
<evidence type="ECO:0000256" key="1">
    <source>
        <dbReference type="ARBA" id="ARBA00023125"/>
    </source>
</evidence>
<feature type="compositionally biased region" description="Basic and acidic residues" evidence="3">
    <location>
        <begin position="232"/>
        <end position="243"/>
    </location>
</feature>
<dbReference type="InterPro" id="IPR036388">
    <property type="entry name" value="WH-like_DNA-bd_sf"/>
</dbReference>
<dbReference type="SMART" id="SM00862">
    <property type="entry name" value="Trans_reg_C"/>
    <property type="match status" value="1"/>
</dbReference>
<dbReference type="Gene3D" id="1.10.10.10">
    <property type="entry name" value="Winged helix-like DNA-binding domain superfamily/Winged helix DNA-binding domain"/>
    <property type="match status" value="1"/>
</dbReference>
<feature type="domain" description="OmpR/PhoB-type" evidence="4">
    <location>
        <begin position="123"/>
        <end position="219"/>
    </location>
</feature>
<protein>
    <submittedName>
        <fullName evidence="5">Putative two-component system response regulator</fullName>
    </submittedName>
</protein>
<dbReference type="GO" id="GO:0003677">
    <property type="term" value="F:DNA binding"/>
    <property type="evidence" value="ECO:0007669"/>
    <property type="project" value="UniProtKB-UniRule"/>
</dbReference>
<feature type="region of interest" description="Disordered" evidence="3">
    <location>
        <begin position="216"/>
        <end position="243"/>
    </location>
</feature>
<evidence type="ECO:0000256" key="2">
    <source>
        <dbReference type="PROSITE-ProRule" id="PRU01091"/>
    </source>
</evidence>
<dbReference type="GO" id="GO:0000160">
    <property type="term" value="P:phosphorelay signal transduction system"/>
    <property type="evidence" value="ECO:0007669"/>
    <property type="project" value="InterPro"/>
</dbReference>
<gene>
    <name evidence="5" type="ORF">SGUI_2372</name>
</gene>
<keyword evidence="1 2" id="KW-0238">DNA-binding</keyword>
<dbReference type="AlphaFoldDB" id="A0A1B1NE94"/>
<feature type="DNA-binding region" description="OmpR/PhoB-type" evidence="2">
    <location>
        <begin position="123"/>
        <end position="219"/>
    </location>
</feature>
<dbReference type="GO" id="GO:0006355">
    <property type="term" value="P:regulation of DNA-templated transcription"/>
    <property type="evidence" value="ECO:0007669"/>
    <property type="project" value="InterPro"/>
</dbReference>
<dbReference type="Pfam" id="PF00486">
    <property type="entry name" value="Trans_reg_C"/>
    <property type="match status" value="1"/>
</dbReference>
<evidence type="ECO:0000313" key="5">
    <source>
        <dbReference type="EMBL" id="ANS79768.1"/>
    </source>
</evidence>
<dbReference type="EMBL" id="CP014989">
    <property type="protein sequence ID" value="ANS79768.1"/>
    <property type="molecule type" value="Genomic_DNA"/>
</dbReference>
<dbReference type="InterPro" id="IPR001867">
    <property type="entry name" value="OmpR/PhoB-type_DNA-bd"/>
</dbReference>
<dbReference type="CDD" id="cd00383">
    <property type="entry name" value="trans_reg_C"/>
    <property type="match status" value="1"/>
</dbReference>
<dbReference type="InterPro" id="IPR016032">
    <property type="entry name" value="Sig_transdc_resp-reg_C-effctor"/>
</dbReference>
<evidence type="ECO:0000313" key="6">
    <source>
        <dbReference type="Proteomes" id="UP000092482"/>
    </source>
</evidence>
<organism evidence="5 6">
    <name type="scientific">Serinicoccus hydrothermalis</name>
    <dbReference type="NCBI Taxonomy" id="1758689"/>
    <lineage>
        <taxon>Bacteria</taxon>
        <taxon>Bacillati</taxon>
        <taxon>Actinomycetota</taxon>
        <taxon>Actinomycetes</taxon>
        <taxon>Micrococcales</taxon>
        <taxon>Ornithinimicrobiaceae</taxon>
        <taxon>Serinicoccus</taxon>
    </lineage>
</organism>
<reference evidence="5 6" key="1">
    <citation type="submission" date="2016-03" db="EMBL/GenBank/DDBJ databases">
        <title>Shallow-sea hydrothermal system.</title>
        <authorList>
            <person name="Tang K."/>
        </authorList>
    </citation>
    <scope>NUCLEOTIDE SEQUENCE [LARGE SCALE GENOMIC DNA]</scope>
    <source>
        <strain evidence="5 6">JLT9</strain>
    </source>
</reference>
<accession>A0A1B1NE94</accession>
<proteinExistence type="predicted"/>
<dbReference type="Proteomes" id="UP000092482">
    <property type="component" value="Chromosome"/>
</dbReference>
<evidence type="ECO:0000259" key="4">
    <source>
        <dbReference type="PROSITE" id="PS51755"/>
    </source>
</evidence>
<sequence length="243" mass="26800">MVWLIPVGAGPAEVRRSQELLQRRQAQAEVIDFEALRGLLNHHRPGAAIVLGGPVSADLLDAQRWLEEFRVATMVVVDDLTPHFEATLLERGAQDVVSSSTPVRILAARLEALLRHASGWLIEPAPSVPRLHIDPESRSVHLGTQQVDLTRAEFDLLLTLTGRPGVFVTRGTLAIELQEQTISRRALESRVSRLRRKLRAHGAGEMVETVRSVGYRFNPEGTSGPPDLHPGFGDEHRRAPSPS</sequence>
<keyword evidence="6" id="KW-1185">Reference proteome</keyword>